<reference evidence="2" key="1">
    <citation type="journal article" date="2019" name="Int. J. Syst. Evol. Microbiol.">
        <title>The Global Catalogue of Microorganisms (GCM) 10K type strain sequencing project: providing services to taxonomists for standard genome sequencing and annotation.</title>
        <authorList>
            <consortium name="The Broad Institute Genomics Platform"/>
            <consortium name="The Broad Institute Genome Sequencing Center for Infectious Disease"/>
            <person name="Wu L."/>
            <person name="Ma J."/>
        </authorList>
    </citation>
    <scope>NUCLEOTIDE SEQUENCE [LARGE SCALE GENOMIC DNA]</scope>
    <source>
        <strain evidence="2">JCM 4957</strain>
    </source>
</reference>
<gene>
    <name evidence="1" type="ORF">GCM10010384_67850</name>
</gene>
<keyword evidence="2" id="KW-1185">Reference proteome</keyword>
<accession>A0ABQ3AGT4</accession>
<protein>
    <submittedName>
        <fullName evidence="1">Uncharacterized protein</fullName>
    </submittedName>
</protein>
<dbReference type="Proteomes" id="UP000653308">
    <property type="component" value="Unassembled WGS sequence"/>
</dbReference>
<proteinExistence type="predicted"/>
<evidence type="ECO:0000313" key="1">
    <source>
        <dbReference type="EMBL" id="GGY52536.1"/>
    </source>
</evidence>
<name>A0ABQ3AGT4_9ACTN</name>
<dbReference type="EMBL" id="BMWE01000039">
    <property type="protein sequence ID" value="GGY52536.1"/>
    <property type="molecule type" value="Genomic_DNA"/>
</dbReference>
<comment type="caution">
    <text evidence="1">The sequence shown here is derived from an EMBL/GenBank/DDBJ whole genome shotgun (WGS) entry which is preliminary data.</text>
</comment>
<sequence length="70" mass="7619">MRTALHLRVPGFRNRYYPHPAVAAATERLLGTCGDLENTKRLEAALGSTMMAARHPGDGTVTRLCRATVP</sequence>
<dbReference type="RefSeq" id="WP_190201830.1">
    <property type="nucleotide sequence ID" value="NZ_BMWE01000039.1"/>
</dbReference>
<evidence type="ECO:0000313" key="2">
    <source>
        <dbReference type="Proteomes" id="UP000653308"/>
    </source>
</evidence>
<organism evidence="1 2">
    <name type="scientific">Streptomyces djakartensis</name>
    <dbReference type="NCBI Taxonomy" id="68193"/>
    <lineage>
        <taxon>Bacteria</taxon>
        <taxon>Bacillati</taxon>
        <taxon>Actinomycetota</taxon>
        <taxon>Actinomycetes</taxon>
        <taxon>Kitasatosporales</taxon>
        <taxon>Streptomycetaceae</taxon>
        <taxon>Streptomyces</taxon>
    </lineage>
</organism>